<evidence type="ECO:0000313" key="3">
    <source>
        <dbReference type="Proteomes" id="UP000886998"/>
    </source>
</evidence>
<proteinExistence type="predicted"/>
<evidence type="ECO:0000313" key="2">
    <source>
        <dbReference type="EMBL" id="GFY57824.1"/>
    </source>
</evidence>
<protein>
    <submittedName>
        <fullName evidence="2">Uncharacterized protein</fullName>
    </submittedName>
</protein>
<dbReference type="EMBL" id="BMAV01011762">
    <property type="protein sequence ID" value="GFY57824.1"/>
    <property type="molecule type" value="Genomic_DNA"/>
</dbReference>
<organism evidence="2 3">
    <name type="scientific">Trichonephila inaurata madagascariensis</name>
    <dbReference type="NCBI Taxonomy" id="2747483"/>
    <lineage>
        <taxon>Eukaryota</taxon>
        <taxon>Metazoa</taxon>
        <taxon>Ecdysozoa</taxon>
        <taxon>Arthropoda</taxon>
        <taxon>Chelicerata</taxon>
        <taxon>Arachnida</taxon>
        <taxon>Araneae</taxon>
        <taxon>Araneomorphae</taxon>
        <taxon>Entelegynae</taxon>
        <taxon>Araneoidea</taxon>
        <taxon>Nephilidae</taxon>
        <taxon>Trichonephila</taxon>
        <taxon>Trichonephila inaurata</taxon>
    </lineage>
</organism>
<name>A0A8X6XSH0_9ARAC</name>
<sequence>MTCFDDCWHQARDQLTGSRTSMVLFLVAMRNEKGQGLLSQKEIRANTSVRLYFDDDSASSNNSDTDDEDYVESVATGENISLDNEEIDEI</sequence>
<comment type="caution">
    <text evidence="2">The sequence shown here is derived from an EMBL/GenBank/DDBJ whole genome shotgun (WGS) entry which is preliminary data.</text>
</comment>
<evidence type="ECO:0000256" key="1">
    <source>
        <dbReference type="SAM" id="MobiDB-lite"/>
    </source>
</evidence>
<accession>A0A8X6XSH0</accession>
<keyword evidence="3" id="KW-1185">Reference proteome</keyword>
<dbReference type="AlphaFoldDB" id="A0A8X6XSH0"/>
<feature type="region of interest" description="Disordered" evidence="1">
    <location>
        <begin position="54"/>
        <end position="90"/>
    </location>
</feature>
<dbReference type="Proteomes" id="UP000886998">
    <property type="component" value="Unassembled WGS sequence"/>
</dbReference>
<reference evidence="2" key="1">
    <citation type="submission" date="2020-08" db="EMBL/GenBank/DDBJ databases">
        <title>Multicomponent nature underlies the extraordinary mechanical properties of spider dragline silk.</title>
        <authorList>
            <person name="Kono N."/>
            <person name="Nakamura H."/>
            <person name="Mori M."/>
            <person name="Yoshida Y."/>
            <person name="Ohtoshi R."/>
            <person name="Malay A.D."/>
            <person name="Moran D.A.P."/>
            <person name="Tomita M."/>
            <person name="Numata K."/>
            <person name="Arakawa K."/>
        </authorList>
    </citation>
    <scope>NUCLEOTIDE SEQUENCE</scope>
</reference>
<gene>
    <name evidence="2" type="ORF">TNIN_496151</name>
</gene>